<dbReference type="AlphaFoldDB" id="E4TS13"/>
<evidence type="ECO:0008006" key="3">
    <source>
        <dbReference type="Google" id="ProtNLM"/>
    </source>
</evidence>
<dbReference type="PROSITE" id="PS51257">
    <property type="entry name" value="PROKAR_LIPOPROTEIN"/>
    <property type="match status" value="1"/>
</dbReference>
<dbReference type="Proteomes" id="UP000008720">
    <property type="component" value="Chromosome"/>
</dbReference>
<organism evidence="1 2">
    <name type="scientific">Marivirga tractuosa (strain ATCC 23168 / DSM 4126 / NBRC 15989 / NCIMB 1408 / VKM B-1430 / H-43)</name>
    <name type="common">Microscilla tractuosa</name>
    <name type="synonym">Flexibacter tractuosus</name>
    <dbReference type="NCBI Taxonomy" id="643867"/>
    <lineage>
        <taxon>Bacteria</taxon>
        <taxon>Pseudomonadati</taxon>
        <taxon>Bacteroidota</taxon>
        <taxon>Cytophagia</taxon>
        <taxon>Cytophagales</taxon>
        <taxon>Marivirgaceae</taxon>
        <taxon>Marivirga</taxon>
    </lineage>
</organism>
<evidence type="ECO:0000313" key="1">
    <source>
        <dbReference type="EMBL" id="ADR20764.1"/>
    </source>
</evidence>
<dbReference type="RefSeq" id="WP_013452915.1">
    <property type="nucleotide sequence ID" value="NC_014759.1"/>
</dbReference>
<evidence type="ECO:0000313" key="2">
    <source>
        <dbReference type="Proteomes" id="UP000008720"/>
    </source>
</evidence>
<keyword evidence="2" id="KW-1185">Reference proteome</keyword>
<protein>
    <recommendedName>
        <fullName evidence="3">Lipoprotein</fullName>
    </recommendedName>
</protein>
<proteinExistence type="predicted"/>
<sequence length="384" mass="44463">MTKILPILLFILIIFSSCEEEPDPCNTQSSNFRTEIATTDTHLNNTLYFSSPEQMQTTIANLKNMNREERRKWEKKNNFTSYKTVLEDIYSKIAKLDEDSYEDEIEFYDIIENNSDVLEIRDEAIVEKIENETYQLISNRLGIFQNSTLINKVEHNLHNIYSIEHYIKNSNFKELLPVKSNEIKPNISNRNSRPTFLTDTYTNDNSGCKSDRRLIAKVQYFYQNASWVVRKTCASGYSYDVIYNIDAPQLLHSVKAERKRFCTWSTVDRFYETDIQIIEHEYTVYTFNNNENMKFGEALSRVQQPDIGLNYSTGPSTIVLTDAYGPTGNYNDVVLLRGEMNLRDAIVNEPSVGSNFTQNYIGFEKVQFKASSTGIGNNFVEISL</sequence>
<dbReference type="HOGENOM" id="CLU_719249_0_0_10"/>
<accession>E4TS13</accession>
<dbReference type="KEGG" id="mtt:Ftrac_0762"/>
<gene>
    <name evidence="1" type="ordered locus">Ftrac_0762</name>
</gene>
<dbReference type="STRING" id="643867.Ftrac_0762"/>
<reference evidence="1 2" key="1">
    <citation type="journal article" date="2011" name="Stand. Genomic Sci.">
        <title>Complete genome sequence of Marivirga tractuosa type strain (H-43).</title>
        <authorList>
            <person name="Pagani I."/>
            <person name="Chertkov O."/>
            <person name="Lapidus A."/>
            <person name="Lucas S."/>
            <person name="Del Rio T.G."/>
            <person name="Tice H."/>
            <person name="Copeland A."/>
            <person name="Cheng J.F."/>
            <person name="Nolan M."/>
            <person name="Saunders E."/>
            <person name="Pitluck S."/>
            <person name="Held B."/>
            <person name="Goodwin L."/>
            <person name="Liolios K."/>
            <person name="Ovchinikova G."/>
            <person name="Ivanova N."/>
            <person name="Mavromatis K."/>
            <person name="Pati A."/>
            <person name="Chen A."/>
            <person name="Palaniappan K."/>
            <person name="Land M."/>
            <person name="Hauser L."/>
            <person name="Jeffries C.D."/>
            <person name="Detter J.C."/>
            <person name="Han C."/>
            <person name="Tapia R."/>
            <person name="Ngatchou-Djao O.D."/>
            <person name="Rohde M."/>
            <person name="Goker M."/>
            <person name="Spring S."/>
            <person name="Sikorski J."/>
            <person name="Woyke T."/>
            <person name="Bristow J."/>
            <person name="Eisen J.A."/>
            <person name="Markowitz V."/>
            <person name="Hugenholtz P."/>
            <person name="Klenk H.P."/>
            <person name="Kyrpides N.C."/>
        </authorList>
    </citation>
    <scope>NUCLEOTIDE SEQUENCE [LARGE SCALE GENOMIC DNA]</scope>
    <source>
        <strain evidence="2">ATCC 23168 / DSM 4126 / NBRC 15989 / NCIMB 1408 / VKM B-1430 / H-43</strain>
    </source>
</reference>
<name>E4TS13_MARTH</name>
<dbReference type="EMBL" id="CP002349">
    <property type="protein sequence ID" value="ADR20764.1"/>
    <property type="molecule type" value="Genomic_DNA"/>
</dbReference>